<reference evidence="1" key="1">
    <citation type="submission" date="2020-02" db="EMBL/GenBank/DDBJ databases">
        <authorList>
            <person name="Meier V. D."/>
        </authorList>
    </citation>
    <scope>NUCLEOTIDE SEQUENCE</scope>
    <source>
        <strain evidence="1">AVDCRST_MAG84</strain>
    </source>
</reference>
<protein>
    <submittedName>
        <fullName evidence="1">Uncharacterized protein</fullName>
    </submittedName>
</protein>
<gene>
    <name evidence="1" type="ORF">AVDCRST_MAG84-1160</name>
</gene>
<accession>A0A6J4KWT6</accession>
<dbReference type="EMBL" id="CADCTZ010000179">
    <property type="protein sequence ID" value="CAA9317780.1"/>
    <property type="molecule type" value="Genomic_DNA"/>
</dbReference>
<sequence length="56" mass="6493">MAEVTIFTSQPLLCPLHQGIKLVNSQKISKTNFFPQSFFNKLRYLQNISIVVYDCQ</sequence>
<organism evidence="1">
    <name type="scientific">uncultured Microcoleus sp</name>
    <dbReference type="NCBI Taxonomy" id="259945"/>
    <lineage>
        <taxon>Bacteria</taxon>
        <taxon>Bacillati</taxon>
        <taxon>Cyanobacteriota</taxon>
        <taxon>Cyanophyceae</taxon>
        <taxon>Oscillatoriophycideae</taxon>
        <taxon>Oscillatoriales</taxon>
        <taxon>Microcoleaceae</taxon>
        <taxon>Microcoleus</taxon>
        <taxon>environmental samples</taxon>
    </lineage>
</organism>
<dbReference type="AlphaFoldDB" id="A0A6J4KWT6"/>
<name>A0A6J4KWT6_9CYAN</name>
<proteinExistence type="predicted"/>
<evidence type="ECO:0000313" key="1">
    <source>
        <dbReference type="EMBL" id="CAA9317780.1"/>
    </source>
</evidence>